<dbReference type="PANTHER" id="PTHR33057">
    <property type="entry name" value="TRANSCRIPTION REPRESSOR OFP7-RELATED"/>
    <property type="match status" value="1"/>
</dbReference>
<keyword evidence="2 6" id="KW-0678">Repressor</keyword>
<evidence type="ECO:0000256" key="3">
    <source>
        <dbReference type="ARBA" id="ARBA00023015"/>
    </source>
</evidence>
<name>A0A9Q0JJU4_9ROSI</name>
<evidence type="ECO:0000256" key="2">
    <source>
        <dbReference type="ARBA" id="ARBA00022491"/>
    </source>
</evidence>
<comment type="caution">
    <text evidence="9">The sequence shown here is derived from an EMBL/GenBank/DDBJ whole genome shotgun (WGS) entry which is preliminary data.</text>
</comment>
<evidence type="ECO:0000259" key="8">
    <source>
        <dbReference type="PROSITE" id="PS51754"/>
    </source>
</evidence>
<keyword evidence="10" id="KW-1185">Reference proteome</keyword>
<evidence type="ECO:0000256" key="1">
    <source>
        <dbReference type="ARBA" id="ARBA00004123"/>
    </source>
</evidence>
<gene>
    <name evidence="9" type="ORF">Tsubulata_009823</name>
</gene>
<dbReference type="Pfam" id="PF04844">
    <property type="entry name" value="Ovate"/>
    <property type="match status" value="1"/>
</dbReference>
<dbReference type="InterPro" id="IPR006458">
    <property type="entry name" value="Ovate_C"/>
</dbReference>
<dbReference type="EMBL" id="JAKUCV010002002">
    <property type="protein sequence ID" value="KAJ4844274.1"/>
    <property type="molecule type" value="Genomic_DNA"/>
</dbReference>
<dbReference type="GO" id="GO:0005634">
    <property type="term" value="C:nucleus"/>
    <property type="evidence" value="ECO:0007669"/>
    <property type="project" value="UniProtKB-SubCell"/>
</dbReference>
<accession>A0A9Q0JJU4</accession>
<dbReference type="GO" id="GO:0045892">
    <property type="term" value="P:negative regulation of DNA-templated transcription"/>
    <property type="evidence" value="ECO:0007669"/>
    <property type="project" value="UniProtKB-UniRule"/>
</dbReference>
<dbReference type="InterPro" id="IPR038933">
    <property type="entry name" value="Ovate"/>
</dbReference>
<evidence type="ECO:0000313" key="9">
    <source>
        <dbReference type="EMBL" id="KAJ4844274.1"/>
    </source>
</evidence>
<protein>
    <recommendedName>
        <fullName evidence="6">Transcription repressor</fullName>
    </recommendedName>
    <alternativeName>
        <fullName evidence="6">Ovate family protein</fullName>
    </alternativeName>
</protein>
<dbReference type="Proteomes" id="UP001141552">
    <property type="component" value="Unassembled WGS sequence"/>
</dbReference>
<comment type="function">
    <text evidence="6">Transcriptional repressor that regulates multiple aspects of plant growth and development.</text>
</comment>
<keyword evidence="3 6" id="KW-0805">Transcription regulation</keyword>
<feature type="region of interest" description="Disordered" evidence="7">
    <location>
        <begin position="1"/>
        <end position="20"/>
    </location>
</feature>
<keyword evidence="4 6" id="KW-0804">Transcription</keyword>
<keyword evidence="5 6" id="KW-0539">Nucleus</keyword>
<feature type="domain" description="OVATE" evidence="8">
    <location>
        <begin position="313"/>
        <end position="372"/>
    </location>
</feature>
<evidence type="ECO:0000256" key="5">
    <source>
        <dbReference type="ARBA" id="ARBA00023242"/>
    </source>
</evidence>
<reference evidence="9" key="2">
    <citation type="journal article" date="2023" name="Plants (Basel)">
        <title>Annotation of the Turnera subulata (Passifloraceae) Draft Genome Reveals the S-Locus Evolved after the Divergence of Turneroideae from Passifloroideae in a Stepwise Manner.</title>
        <authorList>
            <person name="Henning P.M."/>
            <person name="Roalson E.H."/>
            <person name="Mir W."/>
            <person name="McCubbin A.G."/>
            <person name="Shore J.S."/>
        </authorList>
    </citation>
    <scope>NUCLEOTIDE SEQUENCE</scope>
    <source>
        <strain evidence="9">F60SS</strain>
    </source>
</reference>
<organism evidence="9 10">
    <name type="scientific">Turnera subulata</name>
    <dbReference type="NCBI Taxonomy" id="218843"/>
    <lineage>
        <taxon>Eukaryota</taxon>
        <taxon>Viridiplantae</taxon>
        <taxon>Streptophyta</taxon>
        <taxon>Embryophyta</taxon>
        <taxon>Tracheophyta</taxon>
        <taxon>Spermatophyta</taxon>
        <taxon>Magnoliopsida</taxon>
        <taxon>eudicotyledons</taxon>
        <taxon>Gunneridae</taxon>
        <taxon>Pentapetalae</taxon>
        <taxon>rosids</taxon>
        <taxon>fabids</taxon>
        <taxon>Malpighiales</taxon>
        <taxon>Passifloraceae</taxon>
        <taxon>Turnera</taxon>
    </lineage>
</organism>
<evidence type="ECO:0000256" key="7">
    <source>
        <dbReference type="SAM" id="MobiDB-lite"/>
    </source>
</evidence>
<comment type="subcellular location">
    <subcellularLocation>
        <location evidence="1 6">Nucleus</location>
    </subcellularLocation>
</comment>
<evidence type="ECO:0000256" key="6">
    <source>
        <dbReference type="RuleBase" id="RU367028"/>
    </source>
</evidence>
<evidence type="ECO:0000313" key="10">
    <source>
        <dbReference type="Proteomes" id="UP001141552"/>
    </source>
</evidence>
<dbReference type="PANTHER" id="PTHR33057:SF82">
    <property type="entry name" value="TRANSCRIPTION REPRESSOR OFP5"/>
    <property type="match status" value="1"/>
</dbReference>
<reference evidence="9" key="1">
    <citation type="submission" date="2022-02" db="EMBL/GenBank/DDBJ databases">
        <authorList>
            <person name="Henning P.M."/>
            <person name="McCubbin A.G."/>
            <person name="Shore J.S."/>
        </authorList>
    </citation>
    <scope>NUCLEOTIDE SEQUENCE</scope>
    <source>
        <strain evidence="9">F60SS</strain>
        <tissue evidence="9">Leaves</tissue>
    </source>
</reference>
<proteinExistence type="predicted"/>
<evidence type="ECO:0000256" key="4">
    <source>
        <dbReference type="ARBA" id="ARBA00023163"/>
    </source>
</evidence>
<dbReference type="PROSITE" id="PS51754">
    <property type="entry name" value="OVATE"/>
    <property type="match status" value="1"/>
</dbReference>
<dbReference type="AlphaFoldDB" id="A0A9Q0JJU4"/>
<dbReference type="OrthoDB" id="1928390at2759"/>
<dbReference type="NCBIfam" id="TIGR01568">
    <property type="entry name" value="A_thal_3678"/>
    <property type="match status" value="1"/>
</dbReference>
<sequence>MTPKGKWNSGSMMGSPCNDNGGRGRGKFYGGDGDAFWRLSFGEDGVDGKMSREVMGSVLCDSENGLQFPPSCCQSCRSNTRNEQEDSFRFSDMVSDVRKMRGILPGEVEVLPEMEMYGRQKVAEIRTPRLRVERDRKLTKRNQRVIREKKMELHGEVYQAEMGRRVGGIQREDCELTGSDDPKTSRYMPFMNSSESYFDKGEEEYAFSTPKESEVFAAEKLSSGWQKLKEMKIEEFKLKSERQRKSIYVNRELERKRPKQHGKVRAYSPRTATKVEICRIRALEDMKKSKLKMKKKSREKTIEGFTGLESFAVVKCSFDPQQDFRDSMMEMIKERRIREPEELEELLACYLTLNSDEYHDLIIKVFRQVWLDLDHASFHTELENDQCYYYD</sequence>